<sequence>MIPQLRLVVKSLLISAACAQALDAANVTKRKPKCGGFRPSQELPVLDIIGDTATIVGHTPNFTDPSLNVASYSPNITSETYNVTRRANNITSETDNITNQTINILNNIIRCDISSLSSQESAEISETIPLKHNITKRQSVRRHSIPTYITVLAKDYTAAGGYLTVWLCDNHIERKINEMRKYWSFAFEFDTSVDQIYRHVRPDLFNADTDFLRQSRAKTIAEFRRGPIDYTSLNIVFVYRYEDSHKYWWENNEKWPRFTMQGNFGVSSAAVENLVHFDNWEQLAKEDGIIISSGTIGEVAHEIAPNVESILPYKFGHWLGLLHTDSEVKVPDDHVGWRPNPTDANCERVNDKISDTPPHVLNAHGCPIDGLTIEQKEKAIHVYETWRLSAKQAIENERIGDGNRQQVNNQAQPQPNQHQQENIQPQPNWHQWNAQREYCLRQAKDKFDYNVGIALNEKYKELQANYDQKVWKPNRYLNDWKYSGWAWQEINNALGRLFGYGIANCMRVSKVAANR</sequence>
<feature type="region of interest" description="Disordered" evidence="1">
    <location>
        <begin position="405"/>
        <end position="428"/>
    </location>
</feature>
<accession>A0A9P8M1S9</accession>
<proteinExistence type="predicted"/>
<keyword evidence="4" id="KW-1185">Reference proteome</keyword>
<evidence type="ECO:0000256" key="2">
    <source>
        <dbReference type="SAM" id="SignalP"/>
    </source>
</evidence>
<protein>
    <submittedName>
        <fullName evidence="3">Uncharacterized protein</fullName>
    </submittedName>
</protein>
<dbReference type="AlphaFoldDB" id="A0A9P8M1S9"/>
<dbReference type="EMBL" id="JACEFI010000027">
    <property type="protein sequence ID" value="KAH0592676.1"/>
    <property type="molecule type" value="Genomic_DNA"/>
</dbReference>
<gene>
    <name evidence="3" type="ORF">MHUMG1_09499</name>
</gene>
<dbReference type="InterPro" id="IPR024079">
    <property type="entry name" value="MetalloPept_cat_dom_sf"/>
</dbReference>
<feature type="chain" id="PRO_5040275702" evidence="2">
    <location>
        <begin position="20"/>
        <end position="515"/>
    </location>
</feature>
<evidence type="ECO:0000256" key="1">
    <source>
        <dbReference type="SAM" id="MobiDB-lite"/>
    </source>
</evidence>
<evidence type="ECO:0000313" key="4">
    <source>
        <dbReference type="Proteomes" id="UP000764110"/>
    </source>
</evidence>
<dbReference type="Gene3D" id="3.40.390.10">
    <property type="entry name" value="Collagenase (Catalytic Domain)"/>
    <property type="match status" value="1"/>
</dbReference>
<keyword evidence="2" id="KW-0732">Signal</keyword>
<dbReference type="GO" id="GO:0008237">
    <property type="term" value="F:metallopeptidase activity"/>
    <property type="evidence" value="ECO:0007669"/>
    <property type="project" value="InterPro"/>
</dbReference>
<feature type="signal peptide" evidence="2">
    <location>
        <begin position="1"/>
        <end position="19"/>
    </location>
</feature>
<name>A0A9P8M1S9_9HYPO</name>
<reference evidence="3 4" key="1">
    <citation type="submission" date="2020-07" db="EMBL/GenBank/DDBJ databases">
        <title>Metarhizium humberi genome.</title>
        <authorList>
            <person name="Lysoe E."/>
        </authorList>
    </citation>
    <scope>NUCLEOTIDE SEQUENCE [LARGE SCALE GENOMIC DNA]</scope>
    <source>
        <strain evidence="3 4">ESALQ1638</strain>
    </source>
</reference>
<evidence type="ECO:0000313" key="3">
    <source>
        <dbReference type="EMBL" id="KAH0592676.1"/>
    </source>
</evidence>
<organism evidence="3 4">
    <name type="scientific">Metarhizium humberi</name>
    <dbReference type="NCBI Taxonomy" id="2596975"/>
    <lineage>
        <taxon>Eukaryota</taxon>
        <taxon>Fungi</taxon>
        <taxon>Dikarya</taxon>
        <taxon>Ascomycota</taxon>
        <taxon>Pezizomycotina</taxon>
        <taxon>Sordariomycetes</taxon>
        <taxon>Hypocreomycetidae</taxon>
        <taxon>Hypocreales</taxon>
        <taxon>Clavicipitaceae</taxon>
        <taxon>Metarhizium</taxon>
    </lineage>
</organism>
<comment type="caution">
    <text evidence="3">The sequence shown here is derived from an EMBL/GenBank/DDBJ whole genome shotgun (WGS) entry which is preliminary data.</text>
</comment>
<dbReference type="Proteomes" id="UP000764110">
    <property type="component" value="Unassembled WGS sequence"/>
</dbReference>